<dbReference type="Gene3D" id="1.10.8.10">
    <property type="entry name" value="DNA helicase RuvA subunit, C-terminal domain"/>
    <property type="match status" value="1"/>
</dbReference>
<dbReference type="CDD" id="cd14275">
    <property type="entry name" value="UBA_EF-Ts"/>
    <property type="match status" value="1"/>
</dbReference>
<feature type="region of interest" description="Involved in Mg(2+) ion dislocation from EF-Tu" evidence="6">
    <location>
        <begin position="81"/>
        <end position="84"/>
    </location>
</feature>
<protein>
    <recommendedName>
        <fullName evidence="2 6">Elongation factor Ts</fullName>
        <shortName evidence="6">EF-Ts</shortName>
    </recommendedName>
</protein>
<sequence length="216" mass="24067">MAVDAKAVKELRERTGAGMLDCKKALEEANNDITKAAELLREKGLSAAANKAGRIATEGTVESYIHAGGRIGVLVEINCETDFVGKTDSFKEFARDIAMQIAAANPLYVRREEVPAEAVEKEKEILKAQALNEGKPEKIVEKMVEGRISKFYEEYCLLEQPFVKDPDKTISQLLNEKISTIGENISIRRFVRFELGEGLEKKVDNFVEEVMAQVNQ</sequence>
<dbReference type="SUPFAM" id="SSF46934">
    <property type="entry name" value="UBA-like"/>
    <property type="match status" value="1"/>
</dbReference>
<proteinExistence type="inferred from homology"/>
<accession>A0ABX3HH61</accession>
<dbReference type="NCBIfam" id="TIGR00116">
    <property type="entry name" value="tsf"/>
    <property type="match status" value="2"/>
</dbReference>
<dbReference type="PROSITE" id="PS01126">
    <property type="entry name" value="EF_TS_1"/>
    <property type="match status" value="1"/>
</dbReference>
<comment type="subcellular location">
    <subcellularLocation>
        <location evidence="6">Cytoplasm</location>
    </subcellularLocation>
</comment>
<reference evidence="8 9" key="1">
    <citation type="submission" date="2016-10" db="EMBL/GenBank/DDBJ databases">
        <title>Paenibacillus species isolates.</title>
        <authorList>
            <person name="Beno S.M."/>
        </authorList>
    </citation>
    <scope>NUCLEOTIDE SEQUENCE [LARGE SCALE GENOMIC DNA]</scope>
    <source>
        <strain evidence="8 9">FSL H7-0744</strain>
    </source>
</reference>
<evidence type="ECO:0000313" key="8">
    <source>
        <dbReference type="EMBL" id="OMD49907.1"/>
    </source>
</evidence>
<dbReference type="PANTHER" id="PTHR11741">
    <property type="entry name" value="ELONGATION FACTOR TS"/>
    <property type="match status" value="1"/>
</dbReference>
<name>A0ABX3HH61_PAEBO</name>
<evidence type="ECO:0000256" key="4">
    <source>
        <dbReference type="ARBA" id="ARBA00022917"/>
    </source>
</evidence>
<gene>
    <name evidence="6 8" type="primary">tsf</name>
    <name evidence="8" type="ORF">BSK56_08130</name>
</gene>
<keyword evidence="4 6" id="KW-0648">Protein biosynthesis</keyword>
<dbReference type="RefSeq" id="WP_038593448.1">
    <property type="nucleotide sequence ID" value="NZ_MPTB01000008.1"/>
</dbReference>
<keyword evidence="3 6" id="KW-0251">Elongation factor</keyword>
<comment type="function">
    <text evidence="5 6">Associates with the EF-Tu.GDP complex and induces the exchange of GDP to GTP. It remains bound to the aminoacyl-tRNA.EF-Tu.GTP complex up to the GTP hydrolysis stage on the ribosome.</text>
</comment>
<keyword evidence="6" id="KW-0963">Cytoplasm</keyword>
<comment type="caution">
    <text evidence="8">The sequence shown here is derived from an EMBL/GenBank/DDBJ whole genome shotgun (WGS) entry which is preliminary data.</text>
</comment>
<organism evidence="8 9">
    <name type="scientific">Paenibacillus borealis</name>
    <dbReference type="NCBI Taxonomy" id="160799"/>
    <lineage>
        <taxon>Bacteria</taxon>
        <taxon>Bacillati</taxon>
        <taxon>Bacillota</taxon>
        <taxon>Bacilli</taxon>
        <taxon>Bacillales</taxon>
        <taxon>Paenibacillaceae</taxon>
        <taxon>Paenibacillus</taxon>
    </lineage>
</organism>
<dbReference type="GO" id="GO:0003746">
    <property type="term" value="F:translation elongation factor activity"/>
    <property type="evidence" value="ECO:0007669"/>
    <property type="project" value="UniProtKB-KW"/>
</dbReference>
<dbReference type="InterPro" id="IPR036402">
    <property type="entry name" value="EF-Ts_dimer_sf"/>
</dbReference>
<dbReference type="Gene3D" id="1.10.286.20">
    <property type="match status" value="1"/>
</dbReference>
<dbReference type="InterPro" id="IPR018101">
    <property type="entry name" value="Transl_elong_Ts_CS"/>
</dbReference>
<evidence type="ECO:0000256" key="6">
    <source>
        <dbReference type="HAMAP-Rule" id="MF_00050"/>
    </source>
</evidence>
<evidence type="ECO:0000256" key="5">
    <source>
        <dbReference type="ARBA" id="ARBA00025453"/>
    </source>
</evidence>
<dbReference type="Gene3D" id="3.30.479.20">
    <property type="entry name" value="Elongation factor Ts, dimerisation domain"/>
    <property type="match status" value="1"/>
</dbReference>
<evidence type="ECO:0000256" key="3">
    <source>
        <dbReference type="ARBA" id="ARBA00022768"/>
    </source>
</evidence>
<dbReference type="InterPro" id="IPR009060">
    <property type="entry name" value="UBA-like_sf"/>
</dbReference>
<dbReference type="SUPFAM" id="SSF54713">
    <property type="entry name" value="Elongation factor Ts (EF-Ts), dimerisation domain"/>
    <property type="match status" value="1"/>
</dbReference>
<dbReference type="HAMAP" id="MF_00050">
    <property type="entry name" value="EF_Ts"/>
    <property type="match status" value="1"/>
</dbReference>
<dbReference type="InterPro" id="IPR014039">
    <property type="entry name" value="Transl_elong_EFTs/EF1B_dimer"/>
</dbReference>
<dbReference type="InterPro" id="IPR001816">
    <property type="entry name" value="Transl_elong_EFTs/EF1B"/>
</dbReference>
<evidence type="ECO:0000256" key="2">
    <source>
        <dbReference type="ARBA" id="ARBA00016956"/>
    </source>
</evidence>
<keyword evidence="9" id="KW-1185">Reference proteome</keyword>
<evidence type="ECO:0000313" key="9">
    <source>
        <dbReference type="Proteomes" id="UP000187412"/>
    </source>
</evidence>
<comment type="similarity">
    <text evidence="1 6">Belongs to the EF-Ts family.</text>
</comment>
<dbReference type="EMBL" id="MPTB01000008">
    <property type="protein sequence ID" value="OMD49907.1"/>
    <property type="molecule type" value="Genomic_DNA"/>
</dbReference>
<feature type="domain" description="Translation elongation factor EFTs/EF1B dimerisation" evidence="7">
    <location>
        <begin position="30"/>
        <end position="197"/>
    </location>
</feature>
<dbReference type="PANTHER" id="PTHR11741:SF0">
    <property type="entry name" value="ELONGATION FACTOR TS, MITOCHONDRIAL"/>
    <property type="match status" value="1"/>
</dbReference>
<evidence type="ECO:0000256" key="1">
    <source>
        <dbReference type="ARBA" id="ARBA00005532"/>
    </source>
</evidence>
<evidence type="ECO:0000259" key="7">
    <source>
        <dbReference type="Pfam" id="PF00889"/>
    </source>
</evidence>
<dbReference type="Proteomes" id="UP000187412">
    <property type="component" value="Unassembled WGS sequence"/>
</dbReference>
<dbReference type="Pfam" id="PF00889">
    <property type="entry name" value="EF_TS"/>
    <property type="match status" value="1"/>
</dbReference>